<sequence length="182" mass="21060">MREDTRTRIQEIALRLFTEQGYEATSLREIAEELGVTKAALYYHFKTKDDIVGSLVDLRVAEVQELLEWAKSRPKTLETRRELLERYAERLRQPRYLAVARFLESNQTAMRNHPKLAKMRDTMMELTAEMSDPDATPTERISRSLALFALHAGKWLTMAGQGLTEEEIDKACMEVALRLVEE</sequence>
<protein>
    <submittedName>
        <fullName evidence="6">TetR/AcrR family transcriptional regulator</fullName>
    </submittedName>
</protein>
<organism evidence="6 7">
    <name type="scientific">Nonomuraea spiralis</name>
    <dbReference type="NCBI Taxonomy" id="46182"/>
    <lineage>
        <taxon>Bacteria</taxon>
        <taxon>Bacillati</taxon>
        <taxon>Actinomycetota</taxon>
        <taxon>Actinomycetes</taxon>
        <taxon>Streptosporangiales</taxon>
        <taxon>Streptosporangiaceae</taxon>
        <taxon>Nonomuraea</taxon>
    </lineage>
</organism>
<keyword evidence="7" id="KW-1185">Reference proteome</keyword>
<dbReference type="Gene3D" id="1.10.357.10">
    <property type="entry name" value="Tetracycline Repressor, domain 2"/>
    <property type="match status" value="1"/>
</dbReference>
<evidence type="ECO:0000313" key="6">
    <source>
        <dbReference type="EMBL" id="MFB9199892.1"/>
    </source>
</evidence>
<evidence type="ECO:0000256" key="2">
    <source>
        <dbReference type="ARBA" id="ARBA00023125"/>
    </source>
</evidence>
<name>A0ABV5I5T4_9ACTN</name>
<dbReference type="InterPro" id="IPR050109">
    <property type="entry name" value="HTH-type_TetR-like_transc_reg"/>
</dbReference>
<feature type="domain" description="HTH tetR-type" evidence="5">
    <location>
        <begin position="3"/>
        <end position="63"/>
    </location>
</feature>
<dbReference type="Proteomes" id="UP001589647">
    <property type="component" value="Unassembled WGS sequence"/>
</dbReference>
<feature type="DNA-binding region" description="H-T-H motif" evidence="4">
    <location>
        <begin position="26"/>
        <end position="45"/>
    </location>
</feature>
<dbReference type="PROSITE" id="PS50977">
    <property type="entry name" value="HTH_TETR_2"/>
    <property type="match status" value="1"/>
</dbReference>
<keyword evidence="1" id="KW-0805">Transcription regulation</keyword>
<dbReference type="Pfam" id="PF00440">
    <property type="entry name" value="TetR_N"/>
    <property type="match status" value="1"/>
</dbReference>
<evidence type="ECO:0000256" key="4">
    <source>
        <dbReference type="PROSITE-ProRule" id="PRU00335"/>
    </source>
</evidence>
<evidence type="ECO:0000256" key="1">
    <source>
        <dbReference type="ARBA" id="ARBA00023015"/>
    </source>
</evidence>
<evidence type="ECO:0000259" key="5">
    <source>
        <dbReference type="PROSITE" id="PS50977"/>
    </source>
</evidence>
<evidence type="ECO:0000313" key="7">
    <source>
        <dbReference type="Proteomes" id="UP001589647"/>
    </source>
</evidence>
<dbReference type="InterPro" id="IPR009057">
    <property type="entry name" value="Homeodomain-like_sf"/>
</dbReference>
<proteinExistence type="predicted"/>
<keyword evidence="2 4" id="KW-0238">DNA-binding</keyword>
<evidence type="ECO:0000256" key="3">
    <source>
        <dbReference type="ARBA" id="ARBA00023163"/>
    </source>
</evidence>
<dbReference type="SUPFAM" id="SSF46689">
    <property type="entry name" value="Homeodomain-like"/>
    <property type="match status" value="1"/>
</dbReference>
<reference evidence="6 7" key="1">
    <citation type="submission" date="2024-09" db="EMBL/GenBank/DDBJ databases">
        <authorList>
            <person name="Sun Q."/>
            <person name="Mori K."/>
        </authorList>
    </citation>
    <scope>NUCLEOTIDE SEQUENCE [LARGE SCALE GENOMIC DNA]</scope>
    <source>
        <strain evidence="6 7">CCM 3426</strain>
    </source>
</reference>
<gene>
    <name evidence="6" type="ORF">ACFFV7_01700</name>
</gene>
<dbReference type="EMBL" id="JBHMEI010000001">
    <property type="protein sequence ID" value="MFB9199892.1"/>
    <property type="molecule type" value="Genomic_DNA"/>
</dbReference>
<dbReference type="PRINTS" id="PR00455">
    <property type="entry name" value="HTHTETR"/>
</dbReference>
<keyword evidence="3" id="KW-0804">Transcription</keyword>
<dbReference type="PANTHER" id="PTHR30055:SF234">
    <property type="entry name" value="HTH-TYPE TRANSCRIPTIONAL REGULATOR BETI"/>
    <property type="match status" value="1"/>
</dbReference>
<dbReference type="InterPro" id="IPR023772">
    <property type="entry name" value="DNA-bd_HTH_TetR-type_CS"/>
</dbReference>
<dbReference type="RefSeq" id="WP_189645544.1">
    <property type="nucleotide sequence ID" value="NZ_BMRC01000001.1"/>
</dbReference>
<dbReference type="PROSITE" id="PS01081">
    <property type="entry name" value="HTH_TETR_1"/>
    <property type="match status" value="1"/>
</dbReference>
<dbReference type="InterPro" id="IPR001647">
    <property type="entry name" value="HTH_TetR"/>
</dbReference>
<accession>A0ABV5I5T4</accession>
<comment type="caution">
    <text evidence="6">The sequence shown here is derived from an EMBL/GenBank/DDBJ whole genome shotgun (WGS) entry which is preliminary data.</text>
</comment>
<dbReference type="PANTHER" id="PTHR30055">
    <property type="entry name" value="HTH-TYPE TRANSCRIPTIONAL REGULATOR RUTR"/>
    <property type="match status" value="1"/>
</dbReference>